<dbReference type="PROSITE" id="PS51318">
    <property type="entry name" value="TAT"/>
    <property type="match status" value="1"/>
</dbReference>
<dbReference type="EMBL" id="JADBEB010000001">
    <property type="protein sequence ID" value="MBE1485258.1"/>
    <property type="molecule type" value="Genomic_DNA"/>
</dbReference>
<dbReference type="InterPro" id="IPR018946">
    <property type="entry name" value="PhoD-like_MPP"/>
</dbReference>
<evidence type="ECO:0000313" key="4">
    <source>
        <dbReference type="Proteomes" id="UP000649753"/>
    </source>
</evidence>
<dbReference type="Gene3D" id="2.60.40.380">
    <property type="entry name" value="Purple acid phosphatase-like, N-terminal"/>
    <property type="match status" value="1"/>
</dbReference>
<dbReference type="CDD" id="cd07389">
    <property type="entry name" value="MPP_PhoD"/>
    <property type="match status" value="1"/>
</dbReference>
<evidence type="ECO:0000313" key="3">
    <source>
        <dbReference type="EMBL" id="MBE1485258.1"/>
    </source>
</evidence>
<dbReference type="Proteomes" id="UP000649753">
    <property type="component" value="Unassembled WGS sequence"/>
</dbReference>
<dbReference type="Pfam" id="PF09423">
    <property type="entry name" value="PhoD"/>
    <property type="match status" value="1"/>
</dbReference>
<feature type="domain" description="PhoD-like phosphatase metallophosphatase" evidence="1">
    <location>
        <begin position="163"/>
        <end position="501"/>
    </location>
</feature>
<organism evidence="3 4">
    <name type="scientific">Plantactinospora soyae</name>
    <dbReference type="NCBI Taxonomy" id="1544732"/>
    <lineage>
        <taxon>Bacteria</taxon>
        <taxon>Bacillati</taxon>
        <taxon>Actinomycetota</taxon>
        <taxon>Actinomycetes</taxon>
        <taxon>Micromonosporales</taxon>
        <taxon>Micromonosporaceae</taxon>
        <taxon>Plantactinospora</taxon>
    </lineage>
</organism>
<dbReference type="PANTHER" id="PTHR43606">
    <property type="entry name" value="PHOSPHATASE, PUTATIVE (AFU_ORTHOLOGUE AFUA_6G08710)-RELATED"/>
    <property type="match status" value="1"/>
</dbReference>
<evidence type="ECO:0000259" key="1">
    <source>
        <dbReference type="Pfam" id="PF09423"/>
    </source>
</evidence>
<proteinExistence type="predicted"/>
<dbReference type="Pfam" id="PF16655">
    <property type="entry name" value="PhoD_N"/>
    <property type="match status" value="1"/>
</dbReference>
<evidence type="ECO:0000259" key="2">
    <source>
        <dbReference type="Pfam" id="PF16655"/>
    </source>
</evidence>
<dbReference type="InterPro" id="IPR029052">
    <property type="entry name" value="Metallo-depent_PP-like"/>
</dbReference>
<feature type="domain" description="Phospholipase D N-terminal" evidence="2">
    <location>
        <begin position="52"/>
        <end position="150"/>
    </location>
</feature>
<accession>A0A927M4D0</accession>
<dbReference type="SUPFAM" id="SSF56300">
    <property type="entry name" value="Metallo-dependent phosphatases"/>
    <property type="match status" value="1"/>
</dbReference>
<dbReference type="InterPro" id="IPR006311">
    <property type="entry name" value="TAT_signal"/>
</dbReference>
<dbReference type="InterPro" id="IPR052900">
    <property type="entry name" value="Phospholipid_Metab_Enz"/>
</dbReference>
<gene>
    <name evidence="3" type="ORF">H4W31_000896</name>
</gene>
<comment type="caution">
    <text evidence="3">The sequence shown here is derived from an EMBL/GenBank/DDBJ whole genome shotgun (WGS) entry which is preliminary data.</text>
</comment>
<dbReference type="PANTHER" id="PTHR43606:SF2">
    <property type="entry name" value="ALKALINE PHOSPHATASE FAMILY PROTEIN (AFU_ORTHOLOGUE AFUA_5G03860)"/>
    <property type="match status" value="1"/>
</dbReference>
<name>A0A927M4D0_9ACTN</name>
<reference evidence="3" key="1">
    <citation type="submission" date="2020-10" db="EMBL/GenBank/DDBJ databases">
        <title>Sequencing the genomes of 1000 actinobacteria strains.</title>
        <authorList>
            <person name="Klenk H.-P."/>
        </authorList>
    </citation>
    <scope>NUCLEOTIDE SEQUENCE</scope>
    <source>
        <strain evidence="3">DSM 46832</strain>
    </source>
</reference>
<keyword evidence="3" id="KW-0378">Hydrolase</keyword>
<protein>
    <submittedName>
        <fullName evidence="3">Alkaline phosphatase D</fullName>
        <ecNumber evidence="3">3.1.3.1</ecNumber>
    </submittedName>
</protein>
<dbReference type="EC" id="3.1.3.1" evidence="3"/>
<dbReference type="InterPro" id="IPR032093">
    <property type="entry name" value="PhoD_N"/>
</dbReference>
<dbReference type="AlphaFoldDB" id="A0A927M4D0"/>
<dbReference type="InterPro" id="IPR038607">
    <property type="entry name" value="PhoD-like_sf"/>
</dbReference>
<dbReference type="RefSeq" id="WP_192765481.1">
    <property type="nucleotide sequence ID" value="NZ_JADBEB010000001.1"/>
</dbReference>
<keyword evidence="4" id="KW-1185">Reference proteome</keyword>
<sequence>MRSPDPSAGLGSPNRRSFLALTGVSSAAFVLGTGHPAAADHDPPAPADPFTLGVASGDPLPDGVVLWTRLAPEPLAADGHGGMPRRSYTVHYEVAEDERFRRVVTRGPALATPELAHSVHAEVRGLRPGREYFYRFRVGGEISPVGRTRTAPAYDAMPGELRFATASCQAWYHGHFTAYEHLAQQDLDMVIFLGDYIYEYAINATNLWRQGVPLPAAEHNAEIHTLEQYRLRYALFKLDPNLQAAHAAAPWMITTDDHEVQNNHADEWSETGIPPEDFLRRRAVAYRAWYENLPLRATSLPKGPDLALYRRLRWGRLAELNVLDNRQHRDPYPAGLVIDNSPERLDERRSILGHRQEEWLYDGFRRTEATWNMMATGVVMTQIDRDTGAGELYSNDQWDGFPANQDRLFAALQRHRVPNPLVLSGDIHRQVAAELKADWRDPGSATIGTELVTGSITSDGDGAETDSYGPLWLSNPHVKLYNARRGYVSCRLTPTELTSEFKNLPYVTRPGAPVGTLARFVTEAGRPGLNREV</sequence>
<dbReference type="Gene3D" id="3.60.21.70">
    <property type="entry name" value="PhoD-like phosphatase"/>
    <property type="match status" value="1"/>
</dbReference>
<dbReference type="GO" id="GO:0004035">
    <property type="term" value="F:alkaline phosphatase activity"/>
    <property type="evidence" value="ECO:0007669"/>
    <property type="project" value="UniProtKB-EC"/>
</dbReference>